<keyword evidence="5" id="KW-0460">Magnesium</keyword>
<feature type="domain" description="Nudix hydrolase" evidence="7">
    <location>
        <begin position="44"/>
        <end position="180"/>
    </location>
</feature>
<evidence type="ECO:0000256" key="6">
    <source>
        <dbReference type="ARBA" id="ARBA00023211"/>
    </source>
</evidence>
<comment type="caution">
    <text evidence="8">The sequence shown here is derived from an EMBL/GenBank/DDBJ whole genome shotgun (WGS) entry which is preliminary data.</text>
</comment>
<evidence type="ECO:0000313" key="8">
    <source>
        <dbReference type="EMBL" id="GIL40255.1"/>
    </source>
</evidence>
<evidence type="ECO:0000256" key="5">
    <source>
        <dbReference type="ARBA" id="ARBA00022842"/>
    </source>
</evidence>
<evidence type="ECO:0000256" key="2">
    <source>
        <dbReference type="ARBA" id="ARBA00001946"/>
    </source>
</evidence>
<dbReference type="AlphaFoldDB" id="A0A8S8XGK6"/>
<dbReference type="GO" id="GO:0010945">
    <property type="term" value="F:coenzyme A diphosphatase activity"/>
    <property type="evidence" value="ECO:0007669"/>
    <property type="project" value="InterPro"/>
</dbReference>
<keyword evidence="9" id="KW-1185">Reference proteome</keyword>
<dbReference type="PANTHER" id="PTHR12992:SF11">
    <property type="entry name" value="MITOCHONDRIAL COENZYME A DIPHOSPHATASE NUDT8"/>
    <property type="match status" value="1"/>
</dbReference>
<keyword evidence="3" id="KW-0479">Metal-binding</keyword>
<evidence type="ECO:0000313" key="9">
    <source>
        <dbReference type="Proteomes" id="UP000681075"/>
    </source>
</evidence>
<dbReference type="InterPro" id="IPR000086">
    <property type="entry name" value="NUDIX_hydrolase_dom"/>
</dbReference>
<evidence type="ECO:0000256" key="1">
    <source>
        <dbReference type="ARBA" id="ARBA00001936"/>
    </source>
</evidence>
<comment type="cofactor">
    <cofactor evidence="1">
        <name>Mn(2+)</name>
        <dbReference type="ChEBI" id="CHEBI:29035"/>
    </cofactor>
</comment>
<dbReference type="Proteomes" id="UP000681075">
    <property type="component" value="Unassembled WGS sequence"/>
</dbReference>
<accession>A0A8S8XGK6</accession>
<evidence type="ECO:0000256" key="4">
    <source>
        <dbReference type="ARBA" id="ARBA00022801"/>
    </source>
</evidence>
<gene>
    <name evidence="8" type="ORF">TMPK1_24920</name>
</gene>
<name>A0A8S8XGK6_9PROT</name>
<proteinExistence type="predicted"/>
<dbReference type="CDD" id="cd03426">
    <property type="entry name" value="NUDIX_CoAse_Nudt7"/>
    <property type="match status" value="1"/>
</dbReference>
<dbReference type="PROSITE" id="PS51462">
    <property type="entry name" value="NUDIX"/>
    <property type="match status" value="1"/>
</dbReference>
<dbReference type="EMBL" id="BOPV01000001">
    <property type="protein sequence ID" value="GIL40255.1"/>
    <property type="molecule type" value="Genomic_DNA"/>
</dbReference>
<dbReference type="Pfam" id="PF00293">
    <property type="entry name" value="NUDIX"/>
    <property type="match status" value="1"/>
</dbReference>
<dbReference type="SUPFAM" id="SSF55811">
    <property type="entry name" value="Nudix"/>
    <property type="match status" value="1"/>
</dbReference>
<sequence length="206" mass="22427">MSEAEIRAAFARATPSGVRGVVQESVHERGDHDLNPGLTLPRTLRDAAVLVPIVTRDDAPTLLFTLRNASLAAHAGQISFPGGRIEPGDDSATAAALRESQEEIGLDAQHVEPFGRLDRYVTRTGFAVTPIVAFVRPPFELKLDPGEVEDAFEVPLAWILDPSSQQVHGAEYQGVTRHFYVYPYGERRIWGATAGMLANLVEVLTT</sequence>
<dbReference type="Gene3D" id="3.90.79.10">
    <property type="entry name" value="Nucleoside Triphosphate Pyrophosphohydrolase"/>
    <property type="match status" value="1"/>
</dbReference>
<dbReference type="InterPro" id="IPR045121">
    <property type="entry name" value="CoAse"/>
</dbReference>
<keyword evidence="4" id="KW-0378">Hydrolase</keyword>
<reference evidence="8" key="1">
    <citation type="submission" date="2021-02" db="EMBL/GenBank/DDBJ databases">
        <title>Genome sequence of Rhodospirillales sp. strain TMPK1 isolated from soil.</title>
        <authorList>
            <person name="Nakai R."/>
            <person name="Kusada H."/>
            <person name="Tamaki H."/>
        </authorList>
    </citation>
    <scope>NUCLEOTIDE SEQUENCE</scope>
    <source>
        <strain evidence="8">TMPK1</strain>
    </source>
</reference>
<comment type="cofactor">
    <cofactor evidence="2">
        <name>Mg(2+)</name>
        <dbReference type="ChEBI" id="CHEBI:18420"/>
    </cofactor>
</comment>
<dbReference type="InterPro" id="IPR015797">
    <property type="entry name" value="NUDIX_hydrolase-like_dom_sf"/>
</dbReference>
<dbReference type="RefSeq" id="WP_420243362.1">
    <property type="nucleotide sequence ID" value="NZ_BOPV01000001.1"/>
</dbReference>
<keyword evidence="6" id="KW-0464">Manganese</keyword>
<protein>
    <recommendedName>
        <fullName evidence="7">Nudix hydrolase domain-containing protein</fullName>
    </recommendedName>
</protein>
<organism evidence="8 9">
    <name type="scientific">Roseiterribacter gracilis</name>
    <dbReference type="NCBI Taxonomy" id="2812848"/>
    <lineage>
        <taxon>Bacteria</taxon>
        <taxon>Pseudomonadati</taxon>
        <taxon>Pseudomonadota</taxon>
        <taxon>Alphaproteobacteria</taxon>
        <taxon>Rhodospirillales</taxon>
        <taxon>Roseiterribacteraceae</taxon>
        <taxon>Roseiterribacter</taxon>
    </lineage>
</organism>
<dbReference type="GO" id="GO:0046872">
    <property type="term" value="F:metal ion binding"/>
    <property type="evidence" value="ECO:0007669"/>
    <property type="project" value="UniProtKB-KW"/>
</dbReference>
<evidence type="ECO:0000259" key="7">
    <source>
        <dbReference type="PROSITE" id="PS51462"/>
    </source>
</evidence>
<evidence type="ECO:0000256" key="3">
    <source>
        <dbReference type="ARBA" id="ARBA00022723"/>
    </source>
</evidence>
<dbReference type="PANTHER" id="PTHR12992">
    <property type="entry name" value="NUDIX HYDROLASE"/>
    <property type="match status" value="1"/>
</dbReference>
<dbReference type="NCBIfam" id="NF007980">
    <property type="entry name" value="PRK10707.1"/>
    <property type="match status" value="1"/>
</dbReference>